<proteinExistence type="predicted"/>
<name>A0A0U5JB90_9BACT</name>
<evidence type="ECO:0000313" key="2">
    <source>
        <dbReference type="Proteomes" id="UP000069902"/>
    </source>
</evidence>
<dbReference type="RefSeq" id="WP_059060407.1">
    <property type="nucleotide sequence ID" value="NZ_LN879502.1"/>
</dbReference>
<organism evidence="1 2">
    <name type="scientific">Candidatus Protochlamydia naegleriophila</name>
    <dbReference type="NCBI Taxonomy" id="389348"/>
    <lineage>
        <taxon>Bacteria</taxon>
        <taxon>Pseudomonadati</taxon>
        <taxon>Chlamydiota</taxon>
        <taxon>Chlamydiia</taxon>
        <taxon>Parachlamydiales</taxon>
        <taxon>Parachlamydiaceae</taxon>
        <taxon>Candidatus Protochlamydia</taxon>
    </lineage>
</organism>
<dbReference type="KEGG" id="pnl:PNK_0765"/>
<dbReference type="AlphaFoldDB" id="A0A0U5JB90"/>
<keyword evidence="2" id="KW-1185">Reference proteome</keyword>
<dbReference type="STRING" id="389348.PNK_0765"/>
<dbReference type="EMBL" id="LN879502">
    <property type="protein sequence ID" value="CUI16391.1"/>
    <property type="molecule type" value="Genomic_DNA"/>
</dbReference>
<reference evidence="2" key="1">
    <citation type="submission" date="2015-09" db="EMBL/GenBank/DDBJ databases">
        <authorList>
            <person name="Bertelli C."/>
        </authorList>
    </citation>
    <scope>NUCLEOTIDE SEQUENCE [LARGE SCALE GENOMIC DNA]</scope>
    <source>
        <strain evidence="2">KNic</strain>
    </source>
</reference>
<accession>A0A0U5JB90</accession>
<evidence type="ECO:0000313" key="1">
    <source>
        <dbReference type="EMBL" id="CUI16391.1"/>
    </source>
</evidence>
<dbReference type="InParanoid" id="A0A0U5JB90"/>
<dbReference type="Proteomes" id="UP000069902">
    <property type="component" value="Chromosome cPNK"/>
</dbReference>
<sequence length="186" mass="20396">MTIEVLPQSPANVSPAYQHLFTLDPQLVKEISKKNIDLIFLDFTAAEGQLRVQNKRLSYEMRTIGQDDLVKRVNEKLAEYDRIGSVAWPALSGVIAVAGAFSGAGTAIFLVSQAGSQVATSTGQHFDSMSKGRIDSADHLYQTTSGLNQERTQAMREEDQQFDRSLSAVERAMQALQKGFDSLNGV</sequence>
<gene>
    <name evidence="1" type="ORF">PNK_0765</name>
</gene>
<protein>
    <submittedName>
        <fullName evidence="1">Uncharacterized protein</fullName>
    </submittedName>
</protein>
<dbReference type="PATRIC" id="fig|389348.3.peg.838"/>